<evidence type="ECO:0000259" key="5">
    <source>
        <dbReference type="PROSITE" id="PS50089"/>
    </source>
</evidence>
<dbReference type="InterPro" id="IPR017907">
    <property type="entry name" value="Znf_RING_CS"/>
</dbReference>
<feature type="domain" description="RING-type" evidence="5">
    <location>
        <begin position="88"/>
        <end position="130"/>
    </location>
</feature>
<name>A0A6C0EJ42_9ZZZZ</name>
<reference evidence="6" key="1">
    <citation type="journal article" date="2020" name="Nature">
        <title>Giant virus diversity and host interactions through global metagenomics.</title>
        <authorList>
            <person name="Schulz F."/>
            <person name="Roux S."/>
            <person name="Paez-Espino D."/>
            <person name="Jungbluth S."/>
            <person name="Walsh D.A."/>
            <person name="Denef V.J."/>
            <person name="McMahon K.D."/>
            <person name="Konstantinidis K.T."/>
            <person name="Eloe-Fadrosh E.A."/>
            <person name="Kyrpides N.C."/>
            <person name="Woyke T."/>
        </authorList>
    </citation>
    <scope>NUCLEOTIDE SEQUENCE</scope>
    <source>
        <strain evidence="6">GVMAG-M-3300001348-25</strain>
    </source>
</reference>
<keyword evidence="1" id="KW-0479">Metal-binding</keyword>
<sequence>MPCCSYCQSSSHNIIECNVDNQLLKLLEYKTCPDFFHMSQRILKKLASKVNIKTSLPKIQLACSLSQYYRKQQREKEQVKESYEEENCPICLDEFGKKPNNQSMTECGHKFCTSCLMQHLRKNNSCPCCRTQLLEERQPTFAVLAAQPFVEMEELIQAFQVPLPLPVPGIIPDDELEPGEIREATPPRGEVMIERNNLIERIDSATNDLNNLAFDANIFNDLDDLDNFIENIDDSNQAIEYIITNLETSTSITSNYDSPVNVMRQLTPETPRRRNRQNITLRPHQEHFSL</sequence>
<dbReference type="InterPro" id="IPR013083">
    <property type="entry name" value="Znf_RING/FYVE/PHD"/>
</dbReference>
<keyword evidence="3" id="KW-0862">Zinc</keyword>
<dbReference type="EMBL" id="MN738858">
    <property type="protein sequence ID" value="QHT28453.1"/>
    <property type="molecule type" value="Genomic_DNA"/>
</dbReference>
<dbReference type="InterPro" id="IPR001841">
    <property type="entry name" value="Znf_RING"/>
</dbReference>
<evidence type="ECO:0000256" key="3">
    <source>
        <dbReference type="ARBA" id="ARBA00022833"/>
    </source>
</evidence>
<dbReference type="PANTHER" id="PTHR23041:SF78">
    <property type="entry name" value="E3 UBIQUITIN-PROTEIN LIGASE RNF4"/>
    <property type="match status" value="1"/>
</dbReference>
<dbReference type="PROSITE" id="PS00518">
    <property type="entry name" value="ZF_RING_1"/>
    <property type="match status" value="1"/>
</dbReference>
<dbReference type="Gene3D" id="3.30.40.10">
    <property type="entry name" value="Zinc/RING finger domain, C3HC4 (zinc finger)"/>
    <property type="match status" value="1"/>
</dbReference>
<feature type="region of interest" description="Disordered" evidence="4">
    <location>
        <begin position="270"/>
        <end position="290"/>
    </location>
</feature>
<dbReference type="GO" id="GO:0008270">
    <property type="term" value="F:zinc ion binding"/>
    <property type="evidence" value="ECO:0007669"/>
    <property type="project" value="UniProtKB-KW"/>
</dbReference>
<evidence type="ECO:0000256" key="1">
    <source>
        <dbReference type="ARBA" id="ARBA00022723"/>
    </source>
</evidence>
<protein>
    <recommendedName>
        <fullName evidence="5">RING-type domain-containing protein</fullName>
    </recommendedName>
</protein>
<dbReference type="SUPFAM" id="SSF57850">
    <property type="entry name" value="RING/U-box"/>
    <property type="match status" value="1"/>
</dbReference>
<dbReference type="SMART" id="SM00184">
    <property type="entry name" value="RING"/>
    <property type="match status" value="1"/>
</dbReference>
<evidence type="ECO:0000256" key="4">
    <source>
        <dbReference type="SAM" id="MobiDB-lite"/>
    </source>
</evidence>
<dbReference type="PANTHER" id="PTHR23041">
    <property type="entry name" value="RING FINGER DOMAIN-CONTAINING"/>
    <property type="match status" value="1"/>
</dbReference>
<organism evidence="6">
    <name type="scientific">viral metagenome</name>
    <dbReference type="NCBI Taxonomy" id="1070528"/>
    <lineage>
        <taxon>unclassified sequences</taxon>
        <taxon>metagenomes</taxon>
        <taxon>organismal metagenomes</taxon>
    </lineage>
</organism>
<keyword evidence="2" id="KW-0863">Zinc-finger</keyword>
<dbReference type="AlphaFoldDB" id="A0A6C0EJ42"/>
<evidence type="ECO:0000256" key="2">
    <source>
        <dbReference type="ARBA" id="ARBA00022771"/>
    </source>
</evidence>
<accession>A0A6C0EJ42</accession>
<evidence type="ECO:0000313" key="6">
    <source>
        <dbReference type="EMBL" id="QHT28453.1"/>
    </source>
</evidence>
<dbReference type="Pfam" id="PF13639">
    <property type="entry name" value="zf-RING_2"/>
    <property type="match status" value="1"/>
</dbReference>
<dbReference type="PROSITE" id="PS50089">
    <property type="entry name" value="ZF_RING_2"/>
    <property type="match status" value="1"/>
</dbReference>
<dbReference type="InterPro" id="IPR047134">
    <property type="entry name" value="RNF4"/>
</dbReference>
<proteinExistence type="predicted"/>